<dbReference type="AlphaFoldDB" id="A0A819P0I9"/>
<dbReference type="EMBL" id="CAJOBE010006291">
    <property type="protein sequence ID" value="CAF4002661.1"/>
    <property type="molecule type" value="Genomic_DNA"/>
</dbReference>
<protein>
    <submittedName>
        <fullName evidence="1">Uncharacterized protein</fullName>
    </submittedName>
</protein>
<name>A0A819P0I9_9BILA</name>
<comment type="caution">
    <text evidence="1">The sequence shown here is derived from an EMBL/GenBank/DDBJ whole genome shotgun (WGS) entry which is preliminary data.</text>
</comment>
<organism evidence="1 2">
    <name type="scientific">Rotaria sordida</name>
    <dbReference type="NCBI Taxonomy" id="392033"/>
    <lineage>
        <taxon>Eukaryota</taxon>
        <taxon>Metazoa</taxon>
        <taxon>Spiralia</taxon>
        <taxon>Gnathifera</taxon>
        <taxon>Rotifera</taxon>
        <taxon>Eurotatoria</taxon>
        <taxon>Bdelloidea</taxon>
        <taxon>Philodinida</taxon>
        <taxon>Philodinidae</taxon>
        <taxon>Rotaria</taxon>
    </lineage>
</organism>
<evidence type="ECO:0000313" key="2">
    <source>
        <dbReference type="Proteomes" id="UP000663874"/>
    </source>
</evidence>
<reference evidence="1" key="1">
    <citation type="submission" date="2021-02" db="EMBL/GenBank/DDBJ databases">
        <authorList>
            <person name="Nowell W R."/>
        </authorList>
    </citation>
    <scope>NUCLEOTIDE SEQUENCE</scope>
</reference>
<accession>A0A819P0I9</accession>
<proteinExistence type="predicted"/>
<dbReference type="Proteomes" id="UP000663874">
    <property type="component" value="Unassembled WGS sequence"/>
</dbReference>
<evidence type="ECO:0000313" key="1">
    <source>
        <dbReference type="EMBL" id="CAF4002661.1"/>
    </source>
</evidence>
<sequence>MLLVIYIIQYKNLRYIQSILGKQFDNLFNKTQIILQNDILCNYINILYVYSKNWLTTDQINGIQITEIRKHELLSLEYNNYSIIIVQLINKWMGCIEDIIDNLANKLM</sequence>
<gene>
    <name evidence="1" type="ORF">FNK824_LOCUS26032</name>
</gene>